<evidence type="ECO:0000256" key="7">
    <source>
        <dbReference type="ARBA" id="ARBA00023049"/>
    </source>
</evidence>
<dbReference type="GO" id="GO:0046872">
    <property type="term" value="F:metal ion binding"/>
    <property type="evidence" value="ECO:0007669"/>
    <property type="project" value="UniProtKB-KW"/>
</dbReference>
<reference evidence="10" key="1">
    <citation type="journal article" date="2020" name="Nature">
        <title>Giant virus diversity and host interactions through global metagenomics.</title>
        <authorList>
            <person name="Schulz F."/>
            <person name="Roux S."/>
            <person name="Paez-Espino D."/>
            <person name="Jungbluth S."/>
            <person name="Walsh D.A."/>
            <person name="Denef V.J."/>
            <person name="McMahon K.D."/>
            <person name="Konstantinidis K.T."/>
            <person name="Eloe-Fadrosh E.A."/>
            <person name="Kyrpides N.C."/>
            <person name="Woyke T."/>
        </authorList>
    </citation>
    <scope>NUCLEOTIDE SEQUENCE</scope>
    <source>
        <strain evidence="10">GVMAG-M-3300023179-103</strain>
    </source>
</reference>
<name>A0A6C0DZ49_9ZZZZ</name>
<dbReference type="Gene3D" id="3.40.390.10">
    <property type="entry name" value="Collagenase (Catalytic Domain)"/>
    <property type="match status" value="1"/>
</dbReference>
<organism evidence="10">
    <name type="scientific">viral metagenome</name>
    <dbReference type="NCBI Taxonomy" id="1070528"/>
    <lineage>
        <taxon>unclassified sequences</taxon>
        <taxon>metagenomes</taxon>
        <taxon>organismal metagenomes</taxon>
    </lineage>
</organism>
<dbReference type="InterPro" id="IPR008754">
    <property type="entry name" value="Peptidase_M43"/>
</dbReference>
<sequence>MTEPNQSAKIHRKCGLKHDDNSNTKRIAQTARIQKMIDASSVVDNNETLNVKIIVHICFQEKETPNISQDVKEMIDTLNRDYNKKASNFNNYGQGYVISPDNKELKEIYDKYISLAGSANINFLLDRIIYKKFDIKKCTTTQRVMYNYGDLDTINKLIKIKHLPSIDADRFLNIWIVENLGGGLLGYATFPWDFNELTKCLDGVVINRGTFGKNASMRDYNLNKTVTHEVGHWFGLFHVFQNTLTNDPHKNEFAFDYNNNKLTEEEITGDCIEDTPPQNCATYGDPFIDKKLWQFTNYKNTKSWHMFMNFMDYVDDKSMFMFTKDQCKKLRLMLMLERPNIIKSVS</sequence>
<evidence type="ECO:0000256" key="5">
    <source>
        <dbReference type="ARBA" id="ARBA00022801"/>
    </source>
</evidence>
<keyword evidence="7" id="KW-0482">Metalloprotease</keyword>
<evidence type="ECO:0000256" key="2">
    <source>
        <dbReference type="ARBA" id="ARBA00022670"/>
    </source>
</evidence>
<keyword evidence="8" id="KW-1015">Disulfide bond</keyword>
<proteinExistence type="inferred from homology"/>
<feature type="domain" description="Peptidase M43 pregnancy-associated plasma-A" evidence="9">
    <location>
        <begin position="167"/>
        <end position="333"/>
    </location>
</feature>
<dbReference type="GO" id="GO:0006508">
    <property type="term" value="P:proteolysis"/>
    <property type="evidence" value="ECO:0007669"/>
    <property type="project" value="UniProtKB-KW"/>
</dbReference>
<dbReference type="GO" id="GO:0008237">
    <property type="term" value="F:metallopeptidase activity"/>
    <property type="evidence" value="ECO:0007669"/>
    <property type="project" value="UniProtKB-KW"/>
</dbReference>
<evidence type="ECO:0000313" key="10">
    <source>
        <dbReference type="EMBL" id="QHT21583.1"/>
    </source>
</evidence>
<dbReference type="PANTHER" id="PTHR47466:SF1">
    <property type="entry name" value="METALLOPROTEASE MEP1 (AFU_ORTHOLOGUE AFUA_1G07730)-RELATED"/>
    <property type="match status" value="1"/>
</dbReference>
<keyword evidence="5" id="KW-0378">Hydrolase</keyword>
<keyword evidence="2" id="KW-0645">Protease</keyword>
<dbReference type="Pfam" id="PF05572">
    <property type="entry name" value="Peptidase_M43"/>
    <property type="match status" value="1"/>
</dbReference>
<dbReference type="SUPFAM" id="SSF55486">
    <property type="entry name" value="Metalloproteases ('zincins'), catalytic domain"/>
    <property type="match status" value="1"/>
</dbReference>
<evidence type="ECO:0000256" key="6">
    <source>
        <dbReference type="ARBA" id="ARBA00022833"/>
    </source>
</evidence>
<accession>A0A6C0DZ49</accession>
<dbReference type="EMBL" id="MN739695">
    <property type="protein sequence ID" value="QHT21583.1"/>
    <property type="molecule type" value="Genomic_DNA"/>
</dbReference>
<keyword evidence="4" id="KW-0732">Signal</keyword>
<keyword evidence="3" id="KW-0479">Metal-binding</keyword>
<keyword evidence="6" id="KW-0862">Zinc</keyword>
<evidence type="ECO:0000256" key="3">
    <source>
        <dbReference type="ARBA" id="ARBA00022723"/>
    </source>
</evidence>
<protein>
    <recommendedName>
        <fullName evidence="9">Peptidase M43 pregnancy-associated plasma-A domain-containing protein</fullName>
    </recommendedName>
</protein>
<evidence type="ECO:0000256" key="8">
    <source>
        <dbReference type="ARBA" id="ARBA00023157"/>
    </source>
</evidence>
<dbReference type="AlphaFoldDB" id="A0A6C0DZ49"/>
<comment type="similarity">
    <text evidence="1">Belongs to the peptidase M43B family.</text>
</comment>
<evidence type="ECO:0000259" key="9">
    <source>
        <dbReference type="Pfam" id="PF05572"/>
    </source>
</evidence>
<dbReference type="PANTHER" id="PTHR47466">
    <property type="match status" value="1"/>
</dbReference>
<evidence type="ECO:0000256" key="1">
    <source>
        <dbReference type="ARBA" id="ARBA00008721"/>
    </source>
</evidence>
<evidence type="ECO:0000256" key="4">
    <source>
        <dbReference type="ARBA" id="ARBA00022729"/>
    </source>
</evidence>
<dbReference type="InterPro" id="IPR024079">
    <property type="entry name" value="MetalloPept_cat_dom_sf"/>
</dbReference>